<evidence type="ECO:0000256" key="1">
    <source>
        <dbReference type="SAM" id="MobiDB-lite"/>
    </source>
</evidence>
<feature type="compositionally biased region" description="Low complexity" evidence="1">
    <location>
        <begin position="115"/>
        <end position="130"/>
    </location>
</feature>
<organism evidence="3 4">
    <name type="scientific">Litoribacillus peritrichatus</name>
    <dbReference type="NCBI Taxonomy" id="718191"/>
    <lineage>
        <taxon>Bacteria</taxon>
        <taxon>Pseudomonadati</taxon>
        <taxon>Pseudomonadota</taxon>
        <taxon>Gammaproteobacteria</taxon>
        <taxon>Oceanospirillales</taxon>
        <taxon>Oceanospirillaceae</taxon>
        <taxon>Litoribacillus</taxon>
    </lineage>
</organism>
<feature type="transmembrane region" description="Helical" evidence="2">
    <location>
        <begin position="172"/>
        <end position="189"/>
    </location>
</feature>
<accession>A0ABP7MIG6</accession>
<keyword evidence="4" id="KW-1185">Reference proteome</keyword>
<evidence type="ECO:0000256" key="2">
    <source>
        <dbReference type="SAM" id="Phobius"/>
    </source>
</evidence>
<keyword evidence="2" id="KW-0472">Membrane</keyword>
<feature type="region of interest" description="Disordered" evidence="1">
    <location>
        <begin position="112"/>
        <end position="132"/>
    </location>
</feature>
<keyword evidence="2" id="KW-0812">Transmembrane</keyword>
<dbReference type="RefSeq" id="WP_344797443.1">
    <property type="nucleotide sequence ID" value="NZ_BAABBN010000004.1"/>
</dbReference>
<dbReference type="Proteomes" id="UP001501565">
    <property type="component" value="Unassembled WGS sequence"/>
</dbReference>
<name>A0ABP7MIG6_9GAMM</name>
<evidence type="ECO:0008006" key="5">
    <source>
        <dbReference type="Google" id="ProtNLM"/>
    </source>
</evidence>
<keyword evidence="2" id="KW-1133">Transmembrane helix</keyword>
<dbReference type="EMBL" id="BAABBN010000004">
    <property type="protein sequence ID" value="GAA3921596.1"/>
    <property type="molecule type" value="Genomic_DNA"/>
</dbReference>
<gene>
    <name evidence="3" type="ORF">GCM10022277_16840</name>
</gene>
<protein>
    <recommendedName>
        <fullName evidence="5">Nickel transport protein</fullName>
    </recommendedName>
</protein>
<reference evidence="4" key="1">
    <citation type="journal article" date="2019" name="Int. J. Syst. Evol. Microbiol.">
        <title>The Global Catalogue of Microorganisms (GCM) 10K type strain sequencing project: providing services to taxonomists for standard genome sequencing and annotation.</title>
        <authorList>
            <consortium name="The Broad Institute Genomics Platform"/>
            <consortium name="The Broad Institute Genome Sequencing Center for Infectious Disease"/>
            <person name="Wu L."/>
            <person name="Ma J."/>
        </authorList>
    </citation>
    <scope>NUCLEOTIDE SEQUENCE [LARGE SCALE GENOMIC DNA]</scope>
    <source>
        <strain evidence="4">JCM 17551</strain>
    </source>
</reference>
<proteinExistence type="predicted"/>
<evidence type="ECO:0000313" key="4">
    <source>
        <dbReference type="Proteomes" id="UP001501565"/>
    </source>
</evidence>
<sequence length="193" mass="20589">MTARLKLTAKLFVVLCLIAPSVGYSHLLKVFAYAEGESEIHGYVYFAGGGPAPGAKVVINQALSGEPLTQVELNEAGEFVYQADQAADYEVVANTGDGHLATWNINKSDFAGEHSVSSESNGSSGSPPDSQALEQINNSDLAKLVERAVAKQVGPLRAELQASEERARFSDIMGGIGFIFGLSGVLLWWRSKE</sequence>
<comment type="caution">
    <text evidence="3">The sequence shown here is derived from an EMBL/GenBank/DDBJ whole genome shotgun (WGS) entry which is preliminary data.</text>
</comment>
<evidence type="ECO:0000313" key="3">
    <source>
        <dbReference type="EMBL" id="GAA3921596.1"/>
    </source>
</evidence>